<reference evidence="1 2" key="1">
    <citation type="journal article" date="2019" name="Sci. Data">
        <title>Hybrid genome assembly and annotation of Danionella translucida.</title>
        <authorList>
            <person name="Kadobianskyi M."/>
            <person name="Schulze L."/>
            <person name="Schuelke M."/>
            <person name="Judkewitz B."/>
        </authorList>
    </citation>
    <scope>NUCLEOTIDE SEQUENCE [LARGE SCALE GENOMIC DNA]</scope>
    <source>
        <strain evidence="1 2">Bolton</strain>
    </source>
</reference>
<dbReference type="EMBL" id="SRMA01026415">
    <property type="protein sequence ID" value="TRY84271.1"/>
    <property type="molecule type" value="Genomic_DNA"/>
</dbReference>
<evidence type="ECO:0000313" key="1">
    <source>
        <dbReference type="EMBL" id="TRY84271.1"/>
    </source>
</evidence>
<name>A0A553Q2W3_9TELE</name>
<evidence type="ECO:0000313" key="2">
    <source>
        <dbReference type="Proteomes" id="UP000316079"/>
    </source>
</evidence>
<protein>
    <submittedName>
        <fullName evidence="1">Uncharacterized protein</fullName>
    </submittedName>
</protein>
<keyword evidence="2" id="KW-1185">Reference proteome</keyword>
<gene>
    <name evidence="1" type="ORF">DNTS_005959</name>
</gene>
<accession>A0A553Q2W3</accession>
<comment type="caution">
    <text evidence="1">The sequence shown here is derived from an EMBL/GenBank/DDBJ whole genome shotgun (WGS) entry which is preliminary data.</text>
</comment>
<sequence length="54" mass="6122">MKRTETEIYDDGFHFAIGRSLKALIIAKGVTGAHWGLINDLVRNMTAHLRKNKL</sequence>
<proteinExistence type="predicted"/>
<dbReference type="Proteomes" id="UP000316079">
    <property type="component" value="Unassembled WGS sequence"/>
</dbReference>
<dbReference type="Gene3D" id="3.30.450.30">
    <property type="entry name" value="Dynein light chain 2a, cytoplasmic"/>
    <property type="match status" value="1"/>
</dbReference>
<dbReference type="AlphaFoldDB" id="A0A553Q2W3"/>
<dbReference type="OrthoDB" id="421374at2759"/>
<organism evidence="1 2">
    <name type="scientific">Danionella cerebrum</name>
    <dbReference type="NCBI Taxonomy" id="2873325"/>
    <lineage>
        <taxon>Eukaryota</taxon>
        <taxon>Metazoa</taxon>
        <taxon>Chordata</taxon>
        <taxon>Craniata</taxon>
        <taxon>Vertebrata</taxon>
        <taxon>Euteleostomi</taxon>
        <taxon>Actinopterygii</taxon>
        <taxon>Neopterygii</taxon>
        <taxon>Teleostei</taxon>
        <taxon>Ostariophysi</taxon>
        <taxon>Cypriniformes</taxon>
        <taxon>Danionidae</taxon>
        <taxon>Danioninae</taxon>
        <taxon>Danionella</taxon>
    </lineage>
</organism>